<evidence type="ECO:0000256" key="1">
    <source>
        <dbReference type="SAM" id="MobiDB-lite"/>
    </source>
</evidence>
<feature type="compositionally biased region" description="Acidic residues" evidence="1">
    <location>
        <begin position="55"/>
        <end position="66"/>
    </location>
</feature>
<feature type="compositionally biased region" description="Gly residues" evidence="1">
    <location>
        <begin position="291"/>
        <end position="304"/>
    </location>
</feature>
<gene>
    <name evidence="3" type="ORF">HNR70_003059</name>
</gene>
<proteinExistence type="predicted"/>
<feature type="compositionally biased region" description="Basic and acidic residues" evidence="1">
    <location>
        <begin position="168"/>
        <end position="177"/>
    </location>
</feature>
<reference evidence="3 4" key="1">
    <citation type="submission" date="2020-08" db="EMBL/GenBank/DDBJ databases">
        <title>Sequencing the genomes of 1000 actinobacteria strains.</title>
        <authorList>
            <person name="Klenk H.-P."/>
        </authorList>
    </citation>
    <scope>NUCLEOTIDE SEQUENCE [LARGE SCALE GENOMIC DNA]</scope>
    <source>
        <strain evidence="3 4">DSM 28796</strain>
    </source>
</reference>
<evidence type="ECO:0000256" key="2">
    <source>
        <dbReference type="SAM" id="Phobius"/>
    </source>
</evidence>
<dbReference type="Proteomes" id="UP000588158">
    <property type="component" value="Unassembled WGS sequence"/>
</dbReference>
<keyword evidence="2" id="KW-0812">Transmembrane</keyword>
<organism evidence="3 4">
    <name type="scientific">Brachybacterium aquaticum</name>
    <dbReference type="NCBI Taxonomy" id="1432564"/>
    <lineage>
        <taxon>Bacteria</taxon>
        <taxon>Bacillati</taxon>
        <taxon>Actinomycetota</taxon>
        <taxon>Actinomycetes</taxon>
        <taxon>Micrococcales</taxon>
        <taxon>Dermabacteraceae</taxon>
        <taxon>Brachybacterium</taxon>
    </lineage>
</organism>
<keyword evidence="4" id="KW-1185">Reference proteome</keyword>
<accession>A0A841AEJ1</accession>
<name>A0A841AEJ1_9MICO</name>
<feature type="region of interest" description="Disordered" evidence="1">
    <location>
        <begin position="1"/>
        <end position="317"/>
    </location>
</feature>
<evidence type="ECO:0000313" key="3">
    <source>
        <dbReference type="EMBL" id="MBB5833246.1"/>
    </source>
</evidence>
<comment type="caution">
    <text evidence="3">The sequence shown here is derived from an EMBL/GenBank/DDBJ whole genome shotgun (WGS) entry which is preliminary data.</text>
</comment>
<dbReference type="RefSeq" id="WP_246375258.1">
    <property type="nucleotide sequence ID" value="NZ_JACHLZ010000001.1"/>
</dbReference>
<dbReference type="AlphaFoldDB" id="A0A841AEJ1"/>
<feature type="compositionally biased region" description="Low complexity" evidence="1">
    <location>
        <begin position="209"/>
        <end position="290"/>
    </location>
</feature>
<keyword evidence="2" id="KW-1133">Transmembrane helix</keyword>
<feature type="region of interest" description="Disordered" evidence="1">
    <location>
        <begin position="355"/>
        <end position="392"/>
    </location>
</feature>
<dbReference type="EMBL" id="JACHLZ010000001">
    <property type="protein sequence ID" value="MBB5833246.1"/>
    <property type="molecule type" value="Genomic_DNA"/>
</dbReference>
<sequence length="637" mass="64247">MSEGTHGPDEPDLEDTVLRPAPGLRAGGGPSHVGRSGTADESGARAPWDHPADETATDETEVDEDTLDRRPGAQAPTPTDDDLPDEDTILRPSAAQAAFSGSPLAPDVEDTVKRRPGNVEDTVARRPSELDHTDACEPANGSAPAGDDFIAQVPLARTIVPDDAPIQRFDRRPRFEEDQQSSAPGVLPASDPWASAPSVSSAQPEGRRSGSSPAGTPSSASPHSAAPAALSGASPASAGLSATLARSASPSAGSPSASSATPRRAGTPTASSSAGSPAGTPAAPARATTTGGTGSSGTGSGGPGSPSAPPGIDATRSPRRRGLLVPAIAFGCALLLLLGVGGGLATVWLNGRDSDPEPVATASSSAEQSDAEPATEPGVWQPLGDDQVPGGDADQLQQVLADNPLVSAQLPQVDQCALPESAGGAVPEAELQGYLEAGAACLEEMWAGALDPQGIDFEGPAIVVYTVDALPEAAACDPVRFSEASPVVCHDDNTLYWPAAWDPGFSNASAEEASQLYMWHLSYSYSIFALASADLDGYFGALLIALADDPTRAEEAQRRYALQVSCLSSAAAFGMPDGVRPGGRVAGFVASVEAQAAPATAGEPSPATRAAWVAAGRDGGGSLEACSTWDAAAEAVV</sequence>
<feature type="transmembrane region" description="Helical" evidence="2">
    <location>
        <begin position="323"/>
        <end position="349"/>
    </location>
</feature>
<feature type="compositionally biased region" description="Basic and acidic residues" evidence="1">
    <location>
        <begin position="122"/>
        <end position="135"/>
    </location>
</feature>
<protein>
    <submittedName>
        <fullName evidence="3">Uncharacterized protein</fullName>
    </submittedName>
</protein>
<keyword evidence="2" id="KW-0472">Membrane</keyword>
<evidence type="ECO:0000313" key="4">
    <source>
        <dbReference type="Proteomes" id="UP000588158"/>
    </source>
</evidence>